<name>A0A432WSC5_9GAMM</name>
<dbReference type="GO" id="GO:0005524">
    <property type="term" value="F:ATP binding"/>
    <property type="evidence" value="ECO:0007669"/>
    <property type="project" value="UniProtKB-KW"/>
</dbReference>
<dbReference type="AlphaFoldDB" id="A0A432WSC5"/>
<dbReference type="InterPro" id="IPR042099">
    <property type="entry name" value="ANL_N_sf"/>
</dbReference>
<accession>A0A432WSC5</accession>
<protein>
    <submittedName>
        <fullName evidence="7">Long-chain-acyl-CoA synthetase</fullName>
    </submittedName>
</protein>
<keyword evidence="3" id="KW-0547">Nucleotide-binding</keyword>
<gene>
    <name evidence="7" type="ORF">CWE11_02250</name>
</gene>
<evidence type="ECO:0000313" key="7">
    <source>
        <dbReference type="EMBL" id="RUO36654.1"/>
    </source>
</evidence>
<evidence type="ECO:0000256" key="1">
    <source>
        <dbReference type="ARBA" id="ARBA00006432"/>
    </source>
</evidence>
<reference evidence="7 8" key="1">
    <citation type="journal article" date="2011" name="Front. Microbiol.">
        <title>Genomic signatures of strain selection and enhancement in Bacillus atrophaeus var. globigii, a historical biowarfare simulant.</title>
        <authorList>
            <person name="Gibbons H.S."/>
            <person name="Broomall S.M."/>
            <person name="McNew L.A."/>
            <person name="Daligault H."/>
            <person name="Chapman C."/>
            <person name="Bruce D."/>
            <person name="Karavis M."/>
            <person name="Krepps M."/>
            <person name="McGregor P.A."/>
            <person name="Hong C."/>
            <person name="Park K.H."/>
            <person name="Akmal A."/>
            <person name="Feldman A."/>
            <person name="Lin J.S."/>
            <person name="Chang W.E."/>
            <person name="Higgs B.W."/>
            <person name="Demirev P."/>
            <person name="Lindquist J."/>
            <person name="Liem A."/>
            <person name="Fochler E."/>
            <person name="Read T.D."/>
            <person name="Tapia R."/>
            <person name="Johnson S."/>
            <person name="Bishop-Lilly K.A."/>
            <person name="Detter C."/>
            <person name="Han C."/>
            <person name="Sozhamannan S."/>
            <person name="Rosenzweig C.N."/>
            <person name="Skowronski E.W."/>
        </authorList>
    </citation>
    <scope>NUCLEOTIDE SEQUENCE [LARGE SCALE GENOMIC DNA]</scope>
    <source>
        <strain evidence="7 8">GYP-17</strain>
    </source>
</reference>
<dbReference type="InterPro" id="IPR020845">
    <property type="entry name" value="AMP-binding_CS"/>
</dbReference>
<dbReference type="FunFam" id="3.30.300.30:FF:000020">
    <property type="entry name" value="Long-chain fatty acid transporter"/>
    <property type="match status" value="1"/>
</dbReference>
<evidence type="ECO:0000313" key="8">
    <source>
        <dbReference type="Proteomes" id="UP000288405"/>
    </source>
</evidence>
<sequence length="613" mass="68897">MTKNNKNMQTNHHTHRFSELFRALVRFAPRIPAFLRANRLLKTAQRSDIGSTGLFLENAARTCPNRIFLRFESEQITYKRFNQQVNQLAHTLAAIGVKKGDCVALLFENAPALLIAVFAVNKLGAVAGMMNHKQRAGVLVHSLDIIQPKMMIIGEGGESAFLSLREHNSGLTETMPCFRYGRVAGETALPDLMERAREASEENPVTTSQVTLGDTSFYVFTSGTTGLPKSAAMTHLRWMKAGVGFGRMALGLRANDIHYCCLPLYHNTALSASLSSVIMTQSSLALARKFSARQFWHDISQHTATTFVYIGELCRYLLNQEEQNGETHHQIRAVLGNGLRSEIWDQFQTRFKIPEIYELYGASEGNIGFVNVFNLKRTVGFSPMTFAIVQYDVEQDQPVVNSKGRMQRVKKGEVGLLLAEVTNTTPFDGYTNNEAASQAKVLKNVFRTGDCWFNTGDLVRDQGFRHIAFIDRVGDTFRWKSENVATTQVEAEIQSNPDVSEAVVYGVAVPHTEGRAGMASVCLRENLSFDGARFYRYLRAKLPDYAVPIFVRIQEGYHETTTTLKIKKSELKKLGYRVWEQGESVYVLVNSERGYEPLNSELLEQIEKGEIRL</sequence>
<keyword evidence="2" id="KW-0436">Ligase</keyword>
<proteinExistence type="inferred from homology"/>
<dbReference type="SUPFAM" id="SSF56801">
    <property type="entry name" value="Acetyl-CoA synthetase-like"/>
    <property type="match status" value="1"/>
</dbReference>
<dbReference type="Gene3D" id="3.30.300.30">
    <property type="match status" value="1"/>
</dbReference>
<dbReference type="InterPro" id="IPR045851">
    <property type="entry name" value="AMP-bd_C_sf"/>
</dbReference>
<dbReference type="PROSITE" id="PS00455">
    <property type="entry name" value="AMP_BINDING"/>
    <property type="match status" value="1"/>
</dbReference>
<dbReference type="Proteomes" id="UP000288405">
    <property type="component" value="Unassembled WGS sequence"/>
</dbReference>
<dbReference type="GO" id="GO:0044539">
    <property type="term" value="P:long-chain fatty acid import into cell"/>
    <property type="evidence" value="ECO:0007669"/>
    <property type="project" value="TreeGrafter"/>
</dbReference>
<feature type="domain" description="AMP-binding enzyme C-terminal" evidence="6">
    <location>
        <begin position="489"/>
        <end position="557"/>
    </location>
</feature>
<dbReference type="GO" id="GO:0005324">
    <property type="term" value="F:long-chain fatty acid transmembrane transporter activity"/>
    <property type="evidence" value="ECO:0007669"/>
    <property type="project" value="TreeGrafter"/>
</dbReference>
<keyword evidence="4" id="KW-0067">ATP-binding</keyword>
<dbReference type="GO" id="GO:0004467">
    <property type="term" value="F:long-chain fatty acid-CoA ligase activity"/>
    <property type="evidence" value="ECO:0007669"/>
    <property type="project" value="TreeGrafter"/>
</dbReference>
<dbReference type="Pfam" id="PF00501">
    <property type="entry name" value="AMP-binding"/>
    <property type="match status" value="1"/>
</dbReference>
<evidence type="ECO:0000256" key="2">
    <source>
        <dbReference type="ARBA" id="ARBA00022598"/>
    </source>
</evidence>
<dbReference type="InterPro" id="IPR025110">
    <property type="entry name" value="AMP-bd_C"/>
</dbReference>
<evidence type="ECO:0000259" key="5">
    <source>
        <dbReference type="Pfam" id="PF00501"/>
    </source>
</evidence>
<keyword evidence="8" id="KW-1185">Reference proteome</keyword>
<dbReference type="GO" id="GO:0005886">
    <property type="term" value="C:plasma membrane"/>
    <property type="evidence" value="ECO:0007669"/>
    <property type="project" value="TreeGrafter"/>
</dbReference>
<comment type="caution">
    <text evidence="7">The sequence shown here is derived from an EMBL/GenBank/DDBJ whole genome shotgun (WGS) entry which is preliminary data.</text>
</comment>
<evidence type="ECO:0000256" key="3">
    <source>
        <dbReference type="ARBA" id="ARBA00022741"/>
    </source>
</evidence>
<evidence type="ECO:0000259" key="6">
    <source>
        <dbReference type="Pfam" id="PF13193"/>
    </source>
</evidence>
<dbReference type="InterPro" id="IPR000873">
    <property type="entry name" value="AMP-dep_synth/lig_dom"/>
</dbReference>
<comment type="similarity">
    <text evidence="1">Belongs to the ATP-dependent AMP-binding enzyme family.</text>
</comment>
<organism evidence="7 8">
    <name type="scientific">Aliidiomarina sanyensis</name>
    <dbReference type="NCBI Taxonomy" id="1249555"/>
    <lineage>
        <taxon>Bacteria</taxon>
        <taxon>Pseudomonadati</taxon>
        <taxon>Pseudomonadota</taxon>
        <taxon>Gammaproteobacteria</taxon>
        <taxon>Alteromonadales</taxon>
        <taxon>Idiomarinaceae</taxon>
        <taxon>Aliidiomarina</taxon>
    </lineage>
</organism>
<dbReference type="Pfam" id="PF13193">
    <property type="entry name" value="AMP-binding_C"/>
    <property type="match status" value="1"/>
</dbReference>
<feature type="domain" description="AMP-dependent synthetase/ligase" evidence="5">
    <location>
        <begin position="57"/>
        <end position="397"/>
    </location>
</feature>
<dbReference type="PANTHER" id="PTHR43107">
    <property type="entry name" value="LONG-CHAIN FATTY ACID TRANSPORT PROTEIN"/>
    <property type="match status" value="1"/>
</dbReference>
<dbReference type="EMBL" id="PIPM01000001">
    <property type="protein sequence ID" value="RUO36654.1"/>
    <property type="molecule type" value="Genomic_DNA"/>
</dbReference>
<evidence type="ECO:0000256" key="4">
    <source>
        <dbReference type="ARBA" id="ARBA00022840"/>
    </source>
</evidence>
<dbReference type="Gene3D" id="3.40.50.12780">
    <property type="entry name" value="N-terminal domain of ligase-like"/>
    <property type="match status" value="1"/>
</dbReference>
<dbReference type="NCBIfam" id="NF006134">
    <property type="entry name" value="PRK08279.1"/>
    <property type="match status" value="1"/>
</dbReference>
<dbReference type="PANTHER" id="PTHR43107:SF15">
    <property type="entry name" value="FATTY ACID TRANSPORT PROTEIN 3, ISOFORM A"/>
    <property type="match status" value="1"/>
</dbReference>